<dbReference type="GO" id="GO:0030255">
    <property type="term" value="P:protein secretion by the type IV secretion system"/>
    <property type="evidence" value="ECO:0007669"/>
    <property type="project" value="InterPro"/>
</dbReference>
<reference evidence="6 7" key="1">
    <citation type="journal article" date="2004" name="Environ. Microbiol.">
        <title>The genome of Desulfotalea psychrophila, a sulfate-reducing bacterium from permanently cold Arctic sediments.</title>
        <authorList>
            <person name="Rabus R."/>
            <person name="Ruepp A."/>
            <person name="Frickey T."/>
            <person name="Rattei T."/>
            <person name="Fartmann B."/>
            <person name="Stark M."/>
            <person name="Bauer M."/>
            <person name="Zibat A."/>
            <person name="Lombardot T."/>
            <person name="Becker I."/>
            <person name="Amann J."/>
            <person name="Gellner K."/>
            <person name="Teeling H."/>
            <person name="Leuschner W.D."/>
            <person name="Gloeckner F.-O."/>
            <person name="Lupas A.N."/>
            <person name="Amann R."/>
            <person name="Klenk H.-P."/>
        </authorList>
    </citation>
    <scope>NUCLEOTIDE SEQUENCE [LARGE SCALE GENOMIC DNA]</scope>
    <source>
        <strain evidence="7">DSM 12343 / LSv54</strain>
        <plasmid evidence="7">large</plasmid>
    </source>
</reference>
<name>Q6AIG7_DESPS</name>
<accession>Q6AIG7</accession>
<keyword evidence="4 5" id="KW-0472">Membrane</keyword>
<dbReference type="OrthoDB" id="5444062at2"/>
<dbReference type="InterPro" id="IPR014150">
    <property type="entry name" value="Conjugal_tfr_TrbL"/>
</dbReference>
<feature type="transmembrane region" description="Helical" evidence="5">
    <location>
        <begin position="128"/>
        <end position="147"/>
    </location>
</feature>
<sequence length="477" mass="49850">MLLSNRCPLAISSGVSKSLPLATLSFPASSKISLKRANCVSTTLEYAPTRSLTSSSGLQPTTHSKRTENNAINFKLFFKTFPFLLVLILLTPTCVHATDINNSLINFIQQTVSIFATNAEIVGNRMEILALDIFQLLLLAEVIWLGLRMALKISDFKDTVIEFVKVLLVASLVLYIIKNHAEWINALSYGLTASYDGSLASSTSQSPETVVLNAIFIYIEALLNKLHITSPIDATFILLGVLVIAICAAFITVTIVCILIEAYFVLNISVILLGFGALKFTREFTWNYLKYILSVGLKLLTIKVLANFISSFFASAHNPLAVPAGDIGIQYMIHAIICMVVITGIFKTIPTTVASFVTNAGIGSNPIGAVVATVAGVAATGKMAGASSKKAGAVAAAAGMVSGGVGTAAMAAGKMAATATVGSKMAGAGQAAASLGKGINSAGQAAKTAGSITGSVLKGNAGEVKSKASEIINKMKK</sequence>
<protein>
    <submittedName>
        <fullName evidence="6">Probable conjugal transfer protein TrbL</fullName>
    </submittedName>
</protein>
<dbReference type="STRING" id="177439.DPPB16"/>
<feature type="transmembrane region" description="Helical" evidence="5">
    <location>
        <begin position="76"/>
        <end position="98"/>
    </location>
</feature>
<dbReference type="AlphaFoldDB" id="Q6AIG7"/>
<geneLocation type="plasmid" evidence="7">
    <name>large</name>
</geneLocation>
<keyword evidence="7" id="KW-1185">Reference proteome</keyword>
<evidence type="ECO:0000256" key="2">
    <source>
        <dbReference type="ARBA" id="ARBA00022692"/>
    </source>
</evidence>
<evidence type="ECO:0000256" key="3">
    <source>
        <dbReference type="ARBA" id="ARBA00022989"/>
    </source>
</evidence>
<keyword evidence="3 5" id="KW-1133">Transmembrane helix</keyword>
<evidence type="ECO:0000256" key="1">
    <source>
        <dbReference type="ARBA" id="ARBA00004141"/>
    </source>
</evidence>
<dbReference type="InterPro" id="IPR007688">
    <property type="entry name" value="Conjugal_tfr_TrbL/VirB6"/>
</dbReference>
<proteinExistence type="predicted"/>
<feature type="transmembrane region" description="Helical" evidence="5">
    <location>
        <begin position="262"/>
        <end position="280"/>
    </location>
</feature>
<dbReference type="eggNOG" id="COG3846">
    <property type="taxonomic scope" value="Bacteria"/>
</dbReference>
<dbReference type="HOGENOM" id="CLU_572035_0_0_7"/>
<feature type="transmembrane region" description="Helical" evidence="5">
    <location>
        <begin position="159"/>
        <end position="177"/>
    </location>
</feature>
<evidence type="ECO:0000313" key="7">
    <source>
        <dbReference type="Proteomes" id="UP000000602"/>
    </source>
</evidence>
<feature type="transmembrane region" description="Helical" evidence="5">
    <location>
        <begin position="327"/>
        <end position="346"/>
    </location>
</feature>
<dbReference type="Pfam" id="PF04610">
    <property type="entry name" value="TrbL"/>
    <property type="match status" value="1"/>
</dbReference>
<organism evidence="6 7">
    <name type="scientific">Desulfotalea psychrophila (strain LSv54 / DSM 12343)</name>
    <dbReference type="NCBI Taxonomy" id="177439"/>
    <lineage>
        <taxon>Bacteria</taxon>
        <taxon>Pseudomonadati</taxon>
        <taxon>Thermodesulfobacteriota</taxon>
        <taxon>Desulfobulbia</taxon>
        <taxon>Desulfobulbales</taxon>
        <taxon>Desulfocapsaceae</taxon>
        <taxon>Desulfotalea</taxon>
    </lineage>
</organism>
<evidence type="ECO:0000256" key="4">
    <source>
        <dbReference type="ARBA" id="ARBA00023136"/>
    </source>
</evidence>
<comment type="subcellular location">
    <subcellularLocation>
        <location evidence="1">Membrane</location>
        <topology evidence="1">Multi-pass membrane protein</topology>
    </subcellularLocation>
</comment>
<feature type="transmembrane region" description="Helical" evidence="5">
    <location>
        <begin position="235"/>
        <end position="256"/>
    </location>
</feature>
<dbReference type="GO" id="GO:0016020">
    <property type="term" value="C:membrane"/>
    <property type="evidence" value="ECO:0007669"/>
    <property type="project" value="UniProtKB-SubCell"/>
</dbReference>
<evidence type="ECO:0000313" key="6">
    <source>
        <dbReference type="EMBL" id="CAG37880.1"/>
    </source>
</evidence>
<keyword evidence="2 5" id="KW-0812">Transmembrane</keyword>
<gene>
    <name evidence="6" type="ordered locus">DPPB16</name>
</gene>
<dbReference type="EMBL" id="CR522871">
    <property type="protein sequence ID" value="CAG37880.1"/>
    <property type="molecule type" value="Genomic_DNA"/>
</dbReference>
<dbReference type="KEGG" id="dps:DPPB16"/>
<feature type="transmembrane region" description="Helical" evidence="5">
    <location>
        <begin position="292"/>
        <end position="315"/>
    </location>
</feature>
<evidence type="ECO:0000256" key="5">
    <source>
        <dbReference type="SAM" id="Phobius"/>
    </source>
</evidence>
<dbReference type="NCBIfam" id="TIGR02783">
    <property type="entry name" value="TrbL_P"/>
    <property type="match status" value="1"/>
</dbReference>
<dbReference type="Proteomes" id="UP000000602">
    <property type="component" value="Plasmid large"/>
</dbReference>